<dbReference type="GO" id="GO:0004497">
    <property type="term" value="F:monooxygenase activity"/>
    <property type="evidence" value="ECO:0000318"/>
    <property type="project" value="GO_Central"/>
</dbReference>
<feature type="compositionally biased region" description="Polar residues" evidence="7">
    <location>
        <begin position="1254"/>
        <end position="1273"/>
    </location>
</feature>
<feature type="compositionally biased region" description="Low complexity" evidence="7">
    <location>
        <begin position="1542"/>
        <end position="1555"/>
    </location>
</feature>
<evidence type="ECO:0000256" key="2">
    <source>
        <dbReference type="ARBA" id="ARBA00022630"/>
    </source>
</evidence>
<dbReference type="PANTHER" id="PTHR43539">
    <property type="entry name" value="FLAVIN-BINDING MONOOXYGENASE-LIKE PROTEIN (AFU_ORTHOLOGUE AFUA_4G09220)"/>
    <property type="match status" value="1"/>
</dbReference>
<feature type="region of interest" description="Disordered" evidence="7">
    <location>
        <begin position="1542"/>
        <end position="1591"/>
    </location>
</feature>
<dbReference type="PANTHER" id="PTHR43539:SF78">
    <property type="entry name" value="FLAVIN-CONTAINING MONOOXYGENASE"/>
    <property type="match status" value="1"/>
</dbReference>
<comment type="catalytic activity">
    <reaction evidence="5">
        <text>indole-3-pyruvate + NADPH + O2 + H(+) = (indol-3-yl)acetate + CO2 + NADP(+) + H2O</text>
        <dbReference type="Rhea" id="RHEA:34331"/>
        <dbReference type="ChEBI" id="CHEBI:15377"/>
        <dbReference type="ChEBI" id="CHEBI:15378"/>
        <dbReference type="ChEBI" id="CHEBI:15379"/>
        <dbReference type="ChEBI" id="CHEBI:16526"/>
        <dbReference type="ChEBI" id="CHEBI:17640"/>
        <dbReference type="ChEBI" id="CHEBI:30854"/>
        <dbReference type="ChEBI" id="CHEBI:57783"/>
        <dbReference type="ChEBI" id="CHEBI:58349"/>
        <dbReference type="EC" id="1.14.13.168"/>
    </reaction>
</comment>
<dbReference type="InterPro" id="IPR050982">
    <property type="entry name" value="Auxin_biosynth/cation_transpt"/>
</dbReference>
<feature type="compositionally biased region" description="Polar residues" evidence="7">
    <location>
        <begin position="359"/>
        <end position="390"/>
    </location>
</feature>
<dbReference type="KEGG" id="cre:CHLRE_16g652750v5"/>
<feature type="region of interest" description="Disordered" evidence="7">
    <location>
        <begin position="972"/>
        <end position="992"/>
    </location>
</feature>
<feature type="compositionally biased region" description="Low complexity" evidence="7">
    <location>
        <begin position="1274"/>
        <end position="1283"/>
    </location>
</feature>
<feature type="compositionally biased region" description="Low complexity" evidence="7">
    <location>
        <begin position="1242"/>
        <end position="1252"/>
    </location>
</feature>
<dbReference type="RefSeq" id="XP_042915473.1">
    <property type="nucleotide sequence ID" value="XM_043070830.1"/>
</dbReference>
<dbReference type="Gene3D" id="3.50.50.60">
    <property type="entry name" value="FAD/NAD(P)-binding domain"/>
    <property type="match status" value="3"/>
</dbReference>
<feature type="region of interest" description="Disordered" evidence="7">
    <location>
        <begin position="1837"/>
        <end position="1861"/>
    </location>
</feature>
<dbReference type="Gramene" id="PNW71401">
    <property type="protein sequence ID" value="PNW71401"/>
    <property type="gene ID" value="CHLRE_16g652750v5"/>
</dbReference>
<evidence type="ECO:0000256" key="7">
    <source>
        <dbReference type="SAM" id="MobiDB-lite"/>
    </source>
</evidence>
<feature type="compositionally biased region" description="Low complexity" evidence="7">
    <location>
        <begin position="304"/>
        <end position="314"/>
    </location>
</feature>
<keyword evidence="6" id="KW-0503">Monooxygenase</keyword>
<feature type="compositionally biased region" description="Low complexity" evidence="7">
    <location>
        <begin position="323"/>
        <end position="351"/>
    </location>
</feature>
<feature type="compositionally biased region" description="Gly residues" evidence="7">
    <location>
        <begin position="1845"/>
        <end position="1860"/>
    </location>
</feature>
<dbReference type="STRING" id="3055.A0A2K3CT13"/>
<keyword evidence="9" id="KW-1185">Reference proteome</keyword>
<name>A0A2K3CT13_CHLRE</name>
<evidence type="ECO:0000256" key="6">
    <source>
        <dbReference type="RuleBase" id="RU361177"/>
    </source>
</evidence>
<dbReference type="GeneID" id="5723705"/>
<protein>
    <recommendedName>
        <fullName evidence="6">Flavin-containing monooxygenase</fullName>
        <ecNumber evidence="6">1.-.-.-</ecNumber>
    </recommendedName>
</protein>
<dbReference type="EMBL" id="CM008977">
    <property type="protein sequence ID" value="PNW71401.1"/>
    <property type="molecule type" value="Genomic_DNA"/>
</dbReference>
<reference evidence="8 9" key="1">
    <citation type="journal article" date="2007" name="Science">
        <title>The Chlamydomonas genome reveals the evolution of key animal and plant functions.</title>
        <authorList>
            <person name="Merchant S.S."/>
            <person name="Prochnik S.E."/>
            <person name="Vallon O."/>
            <person name="Harris E.H."/>
            <person name="Karpowicz S.J."/>
            <person name="Witman G.B."/>
            <person name="Terry A."/>
            <person name="Salamov A."/>
            <person name="Fritz-Laylin L.K."/>
            <person name="Marechal-Drouard L."/>
            <person name="Marshall W.F."/>
            <person name="Qu L.H."/>
            <person name="Nelson D.R."/>
            <person name="Sanderfoot A.A."/>
            <person name="Spalding M.H."/>
            <person name="Kapitonov V.V."/>
            <person name="Ren Q."/>
            <person name="Ferris P."/>
            <person name="Lindquist E."/>
            <person name="Shapiro H."/>
            <person name="Lucas S.M."/>
            <person name="Grimwood J."/>
            <person name="Schmutz J."/>
            <person name="Cardol P."/>
            <person name="Cerutti H."/>
            <person name="Chanfreau G."/>
            <person name="Chen C.L."/>
            <person name="Cognat V."/>
            <person name="Croft M.T."/>
            <person name="Dent R."/>
            <person name="Dutcher S."/>
            <person name="Fernandez E."/>
            <person name="Fukuzawa H."/>
            <person name="Gonzalez-Ballester D."/>
            <person name="Gonzalez-Halphen D."/>
            <person name="Hallmann A."/>
            <person name="Hanikenne M."/>
            <person name="Hippler M."/>
            <person name="Inwood W."/>
            <person name="Jabbari K."/>
            <person name="Kalanon M."/>
            <person name="Kuras R."/>
            <person name="Lefebvre P.A."/>
            <person name="Lemaire S.D."/>
            <person name="Lobanov A.V."/>
            <person name="Lohr M."/>
            <person name="Manuell A."/>
            <person name="Meier I."/>
            <person name="Mets L."/>
            <person name="Mittag M."/>
            <person name="Mittelmeier T."/>
            <person name="Moroney J.V."/>
            <person name="Moseley J."/>
            <person name="Napoli C."/>
            <person name="Nedelcu A.M."/>
            <person name="Niyogi K."/>
            <person name="Novoselov S.V."/>
            <person name="Paulsen I.T."/>
            <person name="Pazour G."/>
            <person name="Purton S."/>
            <person name="Ral J.P."/>
            <person name="Riano-Pachon D.M."/>
            <person name="Riekhof W."/>
            <person name="Rymarquis L."/>
            <person name="Schroda M."/>
            <person name="Stern D."/>
            <person name="Umen J."/>
            <person name="Willows R."/>
            <person name="Wilson N."/>
            <person name="Zimmer S.L."/>
            <person name="Allmer J."/>
            <person name="Balk J."/>
            <person name="Bisova K."/>
            <person name="Chen C.J."/>
            <person name="Elias M."/>
            <person name="Gendler K."/>
            <person name="Hauser C."/>
            <person name="Lamb M.R."/>
            <person name="Ledford H."/>
            <person name="Long J.C."/>
            <person name="Minagawa J."/>
            <person name="Page M.D."/>
            <person name="Pan J."/>
            <person name="Pootakham W."/>
            <person name="Roje S."/>
            <person name="Rose A."/>
            <person name="Stahlberg E."/>
            <person name="Terauchi A.M."/>
            <person name="Yang P."/>
            <person name="Ball S."/>
            <person name="Bowler C."/>
            <person name="Dieckmann C.L."/>
            <person name="Gladyshev V.N."/>
            <person name="Green P."/>
            <person name="Jorgensen R."/>
            <person name="Mayfield S."/>
            <person name="Mueller-Roeber B."/>
            <person name="Rajamani S."/>
            <person name="Sayre R.T."/>
            <person name="Brokstein P."/>
            <person name="Dubchak I."/>
            <person name="Goodstein D."/>
            <person name="Hornick L."/>
            <person name="Huang Y.W."/>
            <person name="Jhaveri J."/>
            <person name="Luo Y."/>
            <person name="Martinez D."/>
            <person name="Ngau W.C."/>
            <person name="Otillar B."/>
            <person name="Poliakov A."/>
            <person name="Porter A."/>
            <person name="Szajkowski L."/>
            <person name="Werner G."/>
            <person name="Zhou K."/>
            <person name="Grigoriev I.V."/>
            <person name="Rokhsar D.S."/>
            <person name="Grossman A.R."/>
        </authorList>
    </citation>
    <scope>NUCLEOTIDE SEQUENCE [LARGE SCALE GENOMIC DNA]</scope>
    <source>
        <strain evidence="9">CC-503</strain>
    </source>
</reference>
<feature type="compositionally biased region" description="Low complexity" evidence="7">
    <location>
        <begin position="972"/>
        <end position="982"/>
    </location>
</feature>
<dbReference type="InParanoid" id="A0A2K3CT13"/>
<dbReference type="PaxDb" id="3055-EDO99506"/>
<dbReference type="EC" id="1.-.-.-" evidence="6"/>
<dbReference type="SUPFAM" id="SSF51905">
    <property type="entry name" value="FAD/NAD(P)-binding domain"/>
    <property type="match status" value="2"/>
</dbReference>
<keyword evidence="4 6" id="KW-0560">Oxidoreductase</keyword>
<evidence type="ECO:0000256" key="1">
    <source>
        <dbReference type="ARBA" id="ARBA00009183"/>
    </source>
</evidence>
<dbReference type="GO" id="GO:0050660">
    <property type="term" value="F:flavin adenine dinucleotide binding"/>
    <property type="evidence" value="ECO:0000318"/>
    <property type="project" value="GO_Central"/>
</dbReference>
<dbReference type="Proteomes" id="UP000006906">
    <property type="component" value="Chromosome 16"/>
</dbReference>
<feature type="compositionally biased region" description="Gly residues" evidence="7">
    <location>
        <begin position="127"/>
        <end position="139"/>
    </location>
</feature>
<comment type="similarity">
    <text evidence="1 6">Belongs to the FMO family.</text>
</comment>
<dbReference type="GO" id="GO:0050661">
    <property type="term" value="F:NADP binding"/>
    <property type="evidence" value="ECO:0007669"/>
    <property type="project" value="InterPro"/>
</dbReference>
<accession>A0A2K3CT13</accession>
<feature type="region of interest" description="Disordered" evidence="7">
    <location>
        <begin position="1238"/>
        <end position="1283"/>
    </location>
</feature>
<feature type="compositionally biased region" description="Low complexity" evidence="7">
    <location>
        <begin position="183"/>
        <end position="194"/>
    </location>
</feature>
<dbReference type="OMA" id="WRRRTMP"/>
<evidence type="ECO:0000256" key="5">
    <source>
        <dbReference type="ARBA" id="ARBA00047707"/>
    </source>
</evidence>
<evidence type="ECO:0000313" key="9">
    <source>
        <dbReference type="Proteomes" id="UP000006906"/>
    </source>
</evidence>
<dbReference type="GO" id="GO:0004499">
    <property type="term" value="F:N,N-dimethylaniline monooxygenase activity"/>
    <property type="evidence" value="ECO:0007669"/>
    <property type="project" value="InterPro"/>
</dbReference>
<dbReference type="Pfam" id="PF00743">
    <property type="entry name" value="FMO-like"/>
    <property type="match status" value="2"/>
</dbReference>
<dbReference type="InterPro" id="IPR020946">
    <property type="entry name" value="Flavin_mOase-like"/>
</dbReference>
<evidence type="ECO:0000256" key="3">
    <source>
        <dbReference type="ARBA" id="ARBA00022827"/>
    </source>
</evidence>
<feature type="compositionally biased region" description="Low complexity" evidence="7">
    <location>
        <begin position="400"/>
        <end position="419"/>
    </location>
</feature>
<feature type="region of interest" description="Disordered" evidence="7">
    <location>
        <begin position="123"/>
        <end position="214"/>
    </location>
</feature>
<evidence type="ECO:0000313" key="8">
    <source>
        <dbReference type="EMBL" id="PNW71401.1"/>
    </source>
</evidence>
<proteinExistence type="inferred from homology"/>
<feature type="compositionally biased region" description="Low complexity" evidence="7">
    <location>
        <begin position="1689"/>
        <end position="1709"/>
    </location>
</feature>
<feature type="region of interest" description="Disordered" evidence="7">
    <location>
        <begin position="292"/>
        <end position="426"/>
    </location>
</feature>
<dbReference type="GO" id="GO:0103075">
    <property type="term" value="F:indole-3-pyruvate monooxygenase activity"/>
    <property type="evidence" value="ECO:0007669"/>
    <property type="project" value="UniProtKB-EC"/>
</dbReference>
<feature type="compositionally biased region" description="Low complexity" evidence="7">
    <location>
        <begin position="1573"/>
        <end position="1586"/>
    </location>
</feature>
<organism evidence="8 9">
    <name type="scientific">Chlamydomonas reinhardtii</name>
    <name type="common">Chlamydomonas smithii</name>
    <dbReference type="NCBI Taxonomy" id="3055"/>
    <lineage>
        <taxon>Eukaryota</taxon>
        <taxon>Viridiplantae</taxon>
        <taxon>Chlorophyta</taxon>
        <taxon>core chlorophytes</taxon>
        <taxon>Chlorophyceae</taxon>
        <taxon>CS clade</taxon>
        <taxon>Chlamydomonadales</taxon>
        <taxon>Chlamydomonadaceae</taxon>
        <taxon>Chlamydomonas</taxon>
    </lineage>
</organism>
<feature type="compositionally biased region" description="Polar residues" evidence="7">
    <location>
        <begin position="150"/>
        <end position="162"/>
    </location>
</feature>
<evidence type="ECO:0000256" key="4">
    <source>
        <dbReference type="ARBA" id="ARBA00023002"/>
    </source>
</evidence>
<feature type="region of interest" description="Disordered" evidence="7">
    <location>
        <begin position="1793"/>
        <end position="1816"/>
    </location>
</feature>
<feature type="region of interest" description="Disordered" evidence="7">
    <location>
        <begin position="1121"/>
        <end position="1147"/>
    </location>
</feature>
<dbReference type="InterPro" id="IPR036188">
    <property type="entry name" value="FAD/NAD-bd_sf"/>
</dbReference>
<keyword evidence="2 6" id="KW-0285">Flavoprotein</keyword>
<dbReference type="ExpressionAtlas" id="A0A2K3CT13">
    <property type="expression patterns" value="baseline"/>
</dbReference>
<gene>
    <name evidence="8" type="ORF">CHLRE_16g652750v5</name>
</gene>
<feature type="region of interest" description="Disordered" evidence="7">
    <location>
        <begin position="1686"/>
        <end position="1709"/>
    </location>
</feature>
<sequence>MQEFYADPGSLERPVLVVGAGVAGLQAARALLKRGLQVVVLEQSEDVGGVWIRNYAGYGLQVPWENYQFPEFPYPRKTELEQYPSGEQVREYVQSYARHFDLYRHILFSCKLISLRRKVPVPPAAGSGPGHGLRPGTGPGPVAEKRMSTEFHTSASAMSGANNDARRSGSASTNGFGPMAPRASAGSAATVAAGSGWGGHATSPPPHSTMGRRSFGTVFSSSAKRLFGQLVGGGGGAQGSGVHSSASAVTMPLQDGVAAGRPAVRGAGAGAIGGLNSRGGGSTTEQVARTFGGGAMQQPSPVTAGAAAAERMGGASNGGGAAPSGDGPDSAGARGPVSGSAGLSGSSSTSGEHADGPDGTSNTGAGSAQAKSSTAGATVNHSSKGGNLPTTRGAAPRVPPSGAKGAARGSSPSRSGSWADARRIRRQQQRVAAAERAAAAAADGAAARRAGLAGDGWLALYEDMTTGKQYMLEVSYVVLATGLYATPFIPSIPGQELYRGLQVHSKDFTDAAVAAGKEVLVVGAGKTAADIVTELTATSQASRVTLLYRRPHWPLPRAVGPVTIKSLAYTRLISSALLPYYYDAGPGGKAAAACLTPLRKAFWIRFMAKVNQTFGVKKTMGAPDRPICQDIWYSGQVLDAVKWPDVINNPKVQARQGEVEYFTPVSAVLRDGTELQPDIVLYATGYSNQYTFLEPDVRESINVQHDGVYLYRHVLVPGLPGLAFVGAEVSTFNNILTAALQAEWLASALAGEVELPLPHAMAADVEAQMEWRRRTMPPHKLRGSSVMLYMQAYHDQLVRDMGAATHRKQPSFRHPFAECFEPYTALDYSDVFMRDPLKVAASGAALAQAAAVPTAAAVAVGRATAAAALAANGTVDNGTDESNAANGTTVEAAAAAVAAAANATAGTATSPTVLGTTNNASCSAAASSGAYFTSLRASNSTGAQWAPCRTSTLASNGLGGFSNYTAVHSNSNGGPNSGAGPSPVRPGGAPGATATAAASNIYTNKTIAGLAAISARNGMGASNVRSPPWIYAPMAAGAIAAAAALQPATTQAAMPNAAARAAAGATMSGSRPPLVAPQRTASFTPASAFTSAATANAAAAAQTLPPNAAATAAAAGVLLGMSPRHGGHGTGTQQQHHNVPLDPLAPSEIDEDEPKARAVDEQDTLYSLDALPPALQAFRRTRVRSDAAARPSTGGGILDAMEEYADEYDEAAGDSQVYSDTPQQQQYRISGVVAPPPGGGAAAATGNGFAAPSGTLSRVTGSGPTPGTSQLRTSAAGSSYGPSSGGVLLQGAASSPVPTAAAAAVGAPAGSSPGSTYVILARHSGATADSAGGGGAVARVSGGGNSATAHAAAAGLVMGRVSTSSSGAASQSSTGAVSTATASSKASSHRPVQRGLSLATLLLRRRNAANAVYDVSSSRIEPTSAAVNELGYRVLPPRHVEEAMAAAAAAAAAGPAAAGKRQSGDGRAAAAVAAQAAARRTAGGGVVTSGAANVTLQRVTIGGATQSPAAVGTFTVPRQSSQEAANAAAIATPCRPVNAVAAPAPGDVTATPTTGAGPGRSTSRRRISADSVAPSTASGSASLSSAEGLLPQPPTQQVAAAAAADAGRIASAVNAAAAAAAAGRCQAGAAAMAAAPAAGAAAAGFAASEVSDYDGQSGLTRVPSISASSGISYMPSGSTAFIAPATHSAQQQQAQQQRQVPRQQQRQQPAVSYFNHITSHYGAADAAAAEAVAAAAAAADSASAVTGIEYQSDIVGAHAVHRSPPSISASSGISYMPSGSTAFVAPTQALAVHPQPRGTPAAAQSQRQGHAHVAHPQDPRREYLQNVVEHVQGRSVAAGARNTDSGGGGATESDAPGGGTRNCMSSGLSYVPAGSSFGPQPTLQLLPHYQVNIVDNTGSASTASAFGAYNTSGSTKLGYVSGSSGAGVLYANGNAVGGANHHGNGNGYTGGGVHMPVVHERRLSGASYASSGYSYMPSCSTVVPPQLAARS</sequence>
<keyword evidence="3 6" id="KW-0274">FAD</keyword>
<comment type="cofactor">
    <cofactor evidence="6">
        <name>FAD</name>
        <dbReference type="ChEBI" id="CHEBI:57692"/>
    </cofactor>
</comment>
<dbReference type="Pfam" id="PF13738">
    <property type="entry name" value="Pyr_redox_3"/>
    <property type="match status" value="1"/>
</dbReference>
<dbReference type="OrthoDB" id="66881at2759"/>